<dbReference type="CDD" id="cd01948">
    <property type="entry name" value="EAL"/>
    <property type="match status" value="1"/>
</dbReference>
<comment type="caution">
    <text evidence="6">The sequence shown here is derived from an EMBL/GenBank/DDBJ whole genome shotgun (WGS) entry which is preliminary data.</text>
</comment>
<dbReference type="SMART" id="SM00267">
    <property type="entry name" value="GGDEF"/>
    <property type="match status" value="1"/>
</dbReference>
<protein>
    <submittedName>
        <fullName evidence="6">PAS domain S-box-containing protein/diguanylate cyclase (GGDEF)-like protein</fullName>
    </submittedName>
</protein>
<dbReference type="Gene3D" id="3.30.70.270">
    <property type="match status" value="1"/>
</dbReference>
<dbReference type="SMART" id="SM00052">
    <property type="entry name" value="EAL"/>
    <property type="match status" value="1"/>
</dbReference>
<feature type="domain" description="GGDEF" evidence="5">
    <location>
        <begin position="291"/>
        <end position="423"/>
    </location>
</feature>
<dbReference type="PROSITE" id="PS50113">
    <property type="entry name" value="PAC"/>
    <property type="match status" value="1"/>
</dbReference>
<dbReference type="SUPFAM" id="SSF141868">
    <property type="entry name" value="EAL domain-like"/>
    <property type="match status" value="1"/>
</dbReference>
<dbReference type="RefSeq" id="WP_110779539.1">
    <property type="nucleotide sequence ID" value="NZ_QJTI01000002.1"/>
</dbReference>
<organism evidence="6 7">
    <name type="scientific">Rhodopseudomonas faecalis</name>
    <dbReference type="NCBI Taxonomy" id="99655"/>
    <lineage>
        <taxon>Bacteria</taxon>
        <taxon>Pseudomonadati</taxon>
        <taxon>Pseudomonadota</taxon>
        <taxon>Alphaproteobacteria</taxon>
        <taxon>Hyphomicrobiales</taxon>
        <taxon>Nitrobacteraceae</taxon>
        <taxon>Rhodopseudomonas</taxon>
    </lineage>
</organism>
<dbReference type="SUPFAM" id="SSF55073">
    <property type="entry name" value="Nucleotide cyclase"/>
    <property type="match status" value="1"/>
</dbReference>
<name>A0A318TJ38_9BRAD</name>
<keyword evidence="2" id="KW-1133">Transmembrane helix</keyword>
<dbReference type="AlphaFoldDB" id="A0A318TJ38"/>
<dbReference type="InterPro" id="IPR035919">
    <property type="entry name" value="EAL_sf"/>
</dbReference>
<dbReference type="NCBIfam" id="TIGR00229">
    <property type="entry name" value="sensory_box"/>
    <property type="match status" value="1"/>
</dbReference>
<dbReference type="PROSITE" id="PS50887">
    <property type="entry name" value="GGDEF"/>
    <property type="match status" value="1"/>
</dbReference>
<proteinExistence type="predicted"/>
<evidence type="ECO:0000259" key="5">
    <source>
        <dbReference type="PROSITE" id="PS50887"/>
    </source>
</evidence>
<dbReference type="Gene3D" id="3.20.20.450">
    <property type="entry name" value="EAL domain"/>
    <property type="match status" value="1"/>
</dbReference>
<dbReference type="InterPro" id="IPR043128">
    <property type="entry name" value="Rev_trsase/Diguanyl_cyclase"/>
</dbReference>
<feature type="domain" description="PAC" evidence="3">
    <location>
        <begin position="207"/>
        <end position="259"/>
    </location>
</feature>
<dbReference type="InterPro" id="IPR029787">
    <property type="entry name" value="Nucleotide_cyclase"/>
</dbReference>
<dbReference type="Gene3D" id="3.30.450.20">
    <property type="entry name" value="PAS domain"/>
    <property type="match status" value="1"/>
</dbReference>
<dbReference type="CDD" id="cd01949">
    <property type="entry name" value="GGDEF"/>
    <property type="match status" value="1"/>
</dbReference>
<feature type="transmembrane region" description="Helical" evidence="2">
    <location>
        <begin position="60"/>
        <end position="79"/>
    </location>
</feature>
<feature type="compositionally biased region" description="Basic and acidic residues" evidence="1">
    <location>
        <begin position="698"/>
        <end position="709"/>
    </location>
</feature>
<evidence type="ECO:0000313" key="6">
    <source>
        <dbReference type="EMBL" id="PYF04882.1"/>
    </source>
</evidence>
<dbReference type="InterPro" id="IPR013655">
    <property type="entry name" value="PAS_fold_3"/>
</dbReference>
<dbReference type="InterPro" id="IPR000160">
    <property type="entry name" value="GGDEF_dom"/>
</dbReference>
<evidence type="ECO:0000256" key="2">
    <source>
        <dbReference type="SAM" id="Phobius"/>
    </source>
</evidence>
<keyword evidence="2" id="KW-0472">Membrane</keyword>
<accession>A0A318TJ38</accession>
<dbReference type="NCBIfam" id="TIGR00254">
    <property type="entry name" value="GGDEF"/>
    <property type="match status" value="1"/>
</dbReference>
<dbReference type="SUPFAM" id="SSF55785">
    <property type="entry name" value="PYP-like sensor domain (PAS domain)"/>
    <property type="match status" value="1"/>
</dbReference>
<dbReference type="InterPro" id="IPR035965">
    <property type="entry name" value="PAS-like_dom_sf"/>
</dbReference>
<evidence type="ECO:0000259" key="3">
    <source>
        <dbReference type="PROSITE" id="PS50113"/>
    </source>
</evidence>
<dbReference type="Proteomes" id="UP000248148">
    <property type="component" value="Unassembled WGS sequence"/>
</dbReference>
<dbReference type="InterPro" id="IPR000700">
    <property type="entry name" value="PAS-assoc_C"/>
</dbReference>
<dbReference type="Pfam" id="PF00563">
    <property type="entry name" value="EAL"/>
    <property type="match status" value="1"/>
</dbReference>
<feature type="transmembrane region" description="Helical" evidence="2">
    <location>
        <begin position="23"/>
        <end position="48"/>
    </location>
</feature>
<dbReference type="PANTHER" id="PTHR44757:SF2">
    <property type="entry name" value="BIOFILM ARCHITECTURE MAINTENANCE PROTEIN MBAA"/>
    <property type="match status" value="1"/>
</dbReference>
<evidence type="ECO:0000313" key="7">
    <source>
        <dbReference type="Proteomes" id="UP000248148"/>
    </source>
</evidence>
<sequence length="709" mass="75456">MNHPGPLGTISETETLCRAAHRLALTIALVMAVGGPTLAISAALLVGIDLSALWLSPPQTMIAIALLSLLGGGAIYAVIRRAALQTITGTLQQMATKHHDMMASMATLSEQNCALVAQEQALRAAEVALEKRTAQLRDAQRLGQIGDWSYRIGDAEMWCSDELKRLLGYDPDRFVATRTAVMALHVGDSARQVLTSQAQVMRTGDIHCVDVKLRRGDGSIGDFAVTSKALIDADGRVVGFSGTIQDISARKAAENQLAQLAFFDPLTGLANRTSFHRETAELLRRSRRSGQPAALLMFDLDGFKDIYDSLGHTIADELLAKAAERIAGTAGAKATASRLDGSEFAVLLGEASLQEAELVANAIIAALSVPIETERGEVSVGVSIGIATMPRDGITFNDLLRAADLARHHAKAAGRGVVKVFEPGMSAAVQQLIALGHDLRLALECGAGLQLRYQPQLELATQRVTGHQALALWDHPSAGVQPHHQLMAIADSAGISCEVALWLLREAAAQGVVWIHRGAPRMIAVQVHAAPLLRSDFIGELAQILELSSLPPHLLCLELTASLPDDQHAEQFEALLSRLKRLGVSVRLSGFGTHTCSIRHLGLLPLDGVSIDGQFLHNIEQSERARRALHGIIALGQSLGLTVLMQGVEHVAHADVLAELGCDLAQGSHFAAPLLPAAAARFAAERDQLASSAAPSKGVDETRRSVTGR</sequence>
<dbReference type="PANTHER" id="PTHR44757">
    <property type="entry name" value="DIGUANYLATE CYCLASE DGCP"/>
    <property type="match status" value="1"/>
</dbReference>
<evidence type="ECO:0000256" key="1">
    <source>
        <dbReference type="SAM" id="MobiDB-lite"/>
    </source>
</evidence>
<dbReference type="Pfam" id="PF08447">
    <property type="entry name" value="PAS_3"/>
    <property type="match status" value="1"/>
</dbReference>
<dbReference type="OrthoDB" id="9814202at2"/>
<dbReference type="InterPro" id="IPR001610">
    <property type="entry name" value="PAC"/>
</dbReference>
<dbReference type="PROSITE" id="PS50883">
    <property type="entry name" value="EAL"/>
    <property type="match status" value="1"/>
</dbReference>
<dbReference type="InterPro" id="IPR001633">
    <property type="entry name" value="EAL_dom"/>
</dbReference>
<keyword evidence="2" id="KW-0812">Transmembrane</keyword>
<gene>
    <name evidence="6" type="ORF">BJ122_102107</name>
</gene>
<dbReference type="SMART" id="SM00086">
    <property type="entry name" value="PAC"/>
    <property type="match status" value="1"/>
</dbReference>
<dbReference type="EMBL" id="QJTI01000002">
    <property type="protein sequence ID" value="PYF04882.1"/>
    <property type="molecule type" value="Genomic_DNA"/>
</dbReference>
<feature type="domain" description="EAL" evidence="4">
    <location>
        <begin position="432"/>
        <end position="687"/>
    </location>
</feature>
<reference evidence="6 7" key="1">
    <citation type="submission" date="2018-06" db="EMBL/GenBank/DDBJ databases">
        <title>Genomic Encyclopedia of Archaeal and Bacterial Type Strains, Phase II (KMG-II): from individual species to whole genera.</title>
        <authorList>
            <person name="Goeker M."/>
        </authorList>
    </citation>
    <scope>NUCLEOTIDE SEQUENCE [LARGE SCALE GENOMIC DNA]</scope>
    <source>
        <strain evidence="6 7">JCM 11668</strain>
    </source>
</reference>
<dbReference type="Pfam" id="PF00990">
    <property type="entry name" value="GGDEF"/>
    <property type="match status" value="1"/>
</dbReference>
<evidence type="ECO:0000259" key="4">
    <source>
        <dbReference type="PROSITE" id="PS50883"/>
    </source>
</evidence>
<dbReference type="InterPro" id="IPR000014">
    <property type="entry name" value="PAS"/>
</dbReference>
<dbReference type="InterPro" id="IPR052155">
    <property type="entry name" value="Biofilm_reg_signaling"/>
</dbReference>
<keyword evidence="7" id="KW-1185">Reference proteome</keyword>
<feature type="region of interest" description="Disordered" evidence="1">
    <location>
        <begin position="689"/>
        <end position="709"/>
    </location>
</feature>
<dbReference type="CDD" id="cd00130">
    <property type="entry name" value="PAS"/>
    <property type="match status" value="1"/>
</dbReference>